<gene>
    <name evidence="1" type="ORF">SteCoe_28752</name>
</gene>
<keyword evidence="2" id="KW-1185">Reference proteome</keyword>
<dbReference type="Proteomes" id="UP000187209">
    <property type="component" value="Unassembled WGS sequence"/>
</dbReference>
<proteinExistence type="predicted"/>
<evidence type="ECO:0000313" key="2">
    <source>
        <dbReference type="Proteomes" id="UP000187209"/>
    </source>
</evidence>
<comment type="caution">
    <text evidence="1">The sequence shown here is derived from an EMBL/GenBank/DDBJ whole genome shotgun (WGS) entry which is preliminary data.</text>
</comment>
<organism evidence="1 2">
    <name type="scientific">Stentor coeruleus</name>
    <dbReference type="NCBI Taxonomy" id="5963"/>
    <lineage>
        <taxon>Eukaryota</taxon>
        <taxon>Sar</taxon>
        <taxon>Alveolata</taxon>
        <taxon>Ciliophora</taxon>
        <taxon>Postciliodesmatophora</taxon>
        <taxon>Heterotrichea</taxon>
        <taxon>Heterotrichida</taxon>
        <taxon>Stentoridae</taxon>
        <taxon>Stentor</taxon>
    </lineage>
</organism>
<dbReference type="AlphaFoldDB" id="A0A1R2B7G8"/>
<sequence>MIFIIALILPCSATDYTQVVSGVIQGLRKDNLVESPCYSGYFTITESFETFINSTSTSSYLHNFRDFSNDLATTVDICQLRNLFNQVVLSFQPDQMQALELYVLTYLTEFVNLYTLFESADTDYDKGFYGAKIFSKLFNYYI</sequence>
<accession>A0A1R2B7G8</accession>
<name>A0A1R2B7G8_9CILI</name>
<dbReference type="EMBL" id="MPUH01000877">
    <property type="protein sequence ID" value="OMJ72744.1"/>
    <property type="molecule type" value="Genomic_DNA"/>
</dbReference>
<reference evidence="1 2" key="1">
    <citation type="submission" date="2016-11" db="EMBL/GenBank/DDBJ databases">
        <title>The macronuclear genome of Stentor coeruleus: a giant cell with tiny introns.</title>
        <authorList>
            <person name="Slabodnick M."/>
            <person name="Ruby J.G."/>
            <person name="Reiff S.B."/>
            <person name="Swart E.C."/>
            <person name="Gosai S."/>
            <person name="Prabakaran S."/>
            <person name="Witkowska E."/>
            <person name="Larue G.E."/>
            <person name="Fisher S."/>
            <person name="Freeman R.M."/>
            <person name="Gunawardena J."/>
            <person name="Chu W."/>
            <person name="Stover N.A."/>
            <person name="Gregory B.D."/>
            <person name="Nowacki M."/>
            <person name="Derisi J."/>
            <person name="Roy S.W."/>
            <person name="Marshall W.F."/>
            <person name="Sood P."/>
        </authorList>
    </citation>
    <scope>NUCLEOTIDE SEQUENCE [LARGE SCALE GENOMIC DNA]</scope>
    <source>
        <strain evidence="1">WM001</strain>
    </source>
</reference>
<protein>
    <submittedName>
        <fullName evidence="1">Uncharacterized protein</fullName>
    </submittedName>
</protein>
<evidence type="ECO:0000313" key="1">
    <source>
        <dbReference type="EMBL" id="OMJ72744.1"/>
    </source>
</evidence>